<dbReference type="EMBL" id="VWFP01000044">
    <property type="protein sequence ID" value="KAA4619522.1"/>
    <property type="molecule type" value="Genomic_DNA"/>
</dbReference>
<evidence type="ECO:0000313" key="2">
    <source>
        <dbReference type="EMBL" id="KAA4619522.1"/>
    </source>
</evidence>
<organism evidence="3 4">
    <name type="scientific">Bacteroides ovatus</name>
    <dbReference type="NCBI Taxonomy" id="28116"/>
    <lineage>
        <taxon>Bacteria</taxon>
        <taxon>Pseudomonadati</taxon>
        <taxon>Bacteroidota</taxon>
        <taxon>Bacteroidia</taxon>
        <taxon>Bacteroidales</taxon>
        <taxon>Bacteroidaceae</taxon>
        <taxon>Bacteroides</taxon>
    </lineage>
</organism>
<dbReference type="Pfam" id="PF04230">
    <property type="entry name" value="PS_pyruv_trans"/>
    <property type="match status" value="1"/>
</dbReference>
<feature type="domain" description="Polysaccharide pyruvyl transferase" evidence="1">
    <location>
        <begin position="13"/>
        <end position="313"/>
    </location>
</feature>
<dbReference type="Proteomes" id="UP000424805">
    <property type="component" value="Unassembled WGS sequence"/>
</dbReference>
<accession>A0A413EY93</accession>
<dbReference type="RefSeq" id="WP_117513624.1">
    <property type="nucleotide sequence ID" value="NZ_CAKJYT010000009.1"/>
</dbReference>
<sequence>MKIGILTLQLHTNYGGILQAYALQTVLERMGHEVVVLNKRHRLLLPIWKWPYSYPKRIIQKYILGRGGRVFFESYYNRTYPIVSQNTELFIDKYIHRLKVEDLFVLKEDDFDAFVVGSDQVWRPMFYPGKIENAYLDFAKDWDIKRIAYAASFGTSKWEYTKKQTRLCGELLRKFDLISVREESGIGLCHKHFGVKANHVLDPTMLLSTKDYMYLVEKANVTKSKGSLLCYILDEKKSKINLISKLADDMGLIPFHVNSRVEVQNAPLAERIQPPVEQWLRGFMDARMVVTDSFHACVFAIIFNKPFIVIANKERGLARIESLLAMFGLQKALYDCNNKDFDVNNIDWNTINDRLLDLQNYSLDLLKESSCGMLMSPKEI</sequence>
<keyword evidence="3" id="KW-0808">Transferase</keyword>
<evidence type="ECO:0000313" key="4">
    <source>
        <dbReference type="Proteomes" id="UP000286031"/>
    </source>
</evidence>
<name>A0A413EY93_BACOV</name>
<evidence type="ECO:0000313" key="5">
    <source>
        <dbReference type="Proteomes" id="UP000424805"/>
    </source>
</evidence>
<evidence type="ECO:0000313" key="3">
    <source>
        <dbReference type="EMBL" id="RGX12903.1"/>
    </source>
</evidence>
<dbReference type="EMBL" id="QSBI01000002">
    <property type="protein sequence ID" value="RGX12903.1"/>
    <property type="molecule type" value="Genomic_DNA"/>
</dbReference>
<dbReference type="InterPro" id="IPR007345">
    <property type="entry name" value="Polysacch_pyruvyl_Trfase"/>
</dbReference>
<dbReference type="Proteomes" id="UP000286031">
    <property type="component" value="Unassembled WGS sequence"/>
</dbReference>
<dbReference type="AlphaFoldDB" id="A0A413EY93"/>
<gene>
    <name evidence="3" type="ORF">DWV35_03135</name>
    <name evidence="2" type="ORF">F3B90_25215</name>
</gene>
<comment type="caution">
    <text evidence="3">The sequence shown here is derived from an EMBL/GenBank/DDBJ whole genome shotgun (WGS) entry which is preliminary data.</text>
</comment>
<protein>
    <submittedName>
        <fullName evidence="3">Polysaccharide pyruvyl transferase family protein</fullName>
    </submittedName>
</protein>
<dbReference type="GO" id="GO:0016740">
    <property type="term" value="F:transferase activity"/>
    <property type="evidence" value="ECO:0007669"/>
    <property type="project" value="UniProtKB-KW"/>
</dbReference>
<evidence type="ECO:0000259" key="1">
    <source>
        <dbReference type="Pfam" id="PF04230"/>
    </source>
</evidence>
<reference evidence="2 5" key="2">
    <citation type="journal article" date="2019" name="Nat. Med.">
        <title>A library of human gut bacterial isolates paired with longitudinal multiomics data enables mechanistic microbiome research.</title>
        <authorList>
            <person name="Poyet M."/>
            <person name="Groussin M."/>
            <person name="Gibbons S.M."/>
            <person name="Avila-Pacheco J."/>
            <person name="Jiang X."/>
            <person name="Kearney S.M."/>
            <person name="Perrotta A.R."/>
            <person name="Berdy B."/>
            <person name="Zhao S."/>
            <person name="Lieberman T.D."/>
            <person name="Swanson P.K."/>
            <person name="Smith M."/>
            <person name="Roesemann S."/>
            <person name="Alexander J.E."/>
            <person name="Rich S.A."/>
            <person name="Livny J."/>
            <person name="Vlamakis H."/>
            <person name="Clish C."/>
            <person name="Bullock K."/>
            <person name="Deik A."/>
            <person name="Scott J."/>
            <person name="Pierce K.A."/>
            <person name="Xavier R.J."/>
            <person name="Alm E.J."/>
        </authorList>
    </citation>
    <scope>NUCLEOTIDE SEQUENCE [LARGE SCALE GENOMIC DNA]</scope>
    <source>
        <strain evidence="2 5">BIOML-A15</strain>
    </source>
</reference>
<reference evidence="3 4" key="1">
    <citation type="submission" date="2018-08" db="EMBL/GenBank/DDBJ databases">
        <title>A genome reference for cultivated species of the human gut microbiota.</title>
        <authorList>
            <person name="Zou Y."/>
            <person name="Xue W."/>
            <person name="Luo G."/>
        </authorList>
    </citation>
    <scope>NUCLEOTIDE SEQUENCE [LARGE SCALE GENOMIC DNA]</scope>
    <source>
        <strain evidence="3 4">AF04-46</strain>
    </source>
</reference>
<proteinExistence type="predicted"/>